<dbReference type="Ensembl" id="ENSEBUT00000027236.1">
    <property type="protein sequence ID" value="ENSEBUP00000026660.1"/>
    <property type="gene ID" value="ENSEBUG00000016419.1"/>
</dbReference>
<feature type="transmembrane region" description="Helical" evidence="13">
    <location>
        <begin position="128"/>
        <end position="150"/>
    </location>
</feature>
<name>A0A8C4RAT1_EPTBU</name>
<dbReference type="UniPathway" id="UPA00196"/>
<evidence type="ECO:0000256" key="8">
    <source>
        <dbReference type="ARBA" id="ARBA00022824"/>
    </source>
</evidence>
<keyword evidence="8 13" id="KW-0256">Endoplasmic reticulum</keyword>
<dbReference type="GO" id="GO:0004376">
    <property type="term" value="F:GPI mannosyltransferase activity"/>
    <property type="evidence" value="ECO:0007669"/>
    <property type="project" value="InterPro"/>
</dbReference>
<dbReference type="PANTHER" id="PTHR12886">
    <property type="entry name" value="PIG-M MANNOSYLTRANSFERASE"/>
    <property type="match status" value="1"/>
</dbReference>
<reference evidence="14" key="1">
    <citation type="submission" date="2025-08" db="UniProtKB">
        <authorList>
            <consortium name="Ensembl"/>
        </authorList>
    </citation>
    <scope>IDENTIFICATION</scope>
</reference>
<evidence type="ECO:0000256" key="7">
    <source>
        <dbReference type="ARBA" id="ARBA00022692"/>
    </source>
</evidence>
<keyword evidence="5 13" id="KW-0328">Glycosyltransferase</keyword>
<evidence type="ECO:0000256" key="11">
    <source>
        <dbReference type="ARBA" id="ARBA00093408"/>
    </source>
</evidence>
<dbReference type="Pfam" id="PF05007">
    <property type="entry name" value="Mannosyl_trans"/>
    <property type="match status" value="2"/>
</dbReference>
<keyword evidence="6 13" id="KW-0808">Transferase</keyword>
<keyword evidence="10 13" id="KW-0472">Membrane</keyword>
<protein>
    <recommendedName>
        <fullName evidence="12 13">GPI alpha-1,4-mannosyltransferase I, catalytic subunit</fullName>
        <ecNumber evidence="13">2.4.1.-</ecNumber>
    </recommendedName>
    <alternativeName>
        <fullName evidence="13">GPI mannosyltransferase I</fullName>
    </alternativeName>
</protein>
<evidence type="ECO:0000256" key="13">
    <source>
        <dbReference type="RuleBase" id="RU365064"/>
    </source>
</evidence>
<evidence type="ECO:0000313" key="15">
    <source>
        <dbReference type="Proteomes" id="UP000694388"/>
    </source>
</evidence>
<evidence type="ECO:0000256" key="6">
    <source>
        <dbReference type="ARBA" id="ARBA00022679"/>
    </source>
</evidence>
<dbReference type="GO" id="GO:0006506">
    <property type="term" value="P:GPI anchor biosynthetic process"/>
    <property type="evidence" value="ECO:0007669"/>
    <property type="project" value="UniProtKB-UniPathway"/>
</dbReference>
<evidence type="ECO:0000256" key="9">
    <source>
        <dbReference type="ARBA" id="ARBA00022989"/>
    </source>
</evidence>
<comment type="subcellular location">
    <subcellularLocation>
        <location evidence="1 13">Endoplasmic reticulum membrane</location>
        <topology evidence="1 13">Multi-pass membrane protein</topology>
    </subcellularLocation>
</comment>
<sequence length="252" mass="28889">MSRQRTAIHRCWPGCSHQMCSFPHTLASCFSQSVTCSSVTCNSRLRPLTGGLWFGLAVHAKMYPITYALPVALYLSQPHKLQVSIDSLTGNTEELNSGRACRKGRRGFVSMLQQGFAKMLQMVRSLHVWTFFLAAASVFIGLGCLFYQMYGWQFLDQAYLYHITRRDTRHNFSPYFYLLYLGARSHWESAVGLATLLPQAILLLITSFAFYNDLPFCFFLHTYIFVSFNKVCTSQVCYIVTCQHRVVLNLHR</sequence>
<keyword evidence="4 13" id="KW-0337">GPI-anchor biosynthesis</keyword>
<evidence type="ECO:0000256" key="5">
    <source>
        <dbReference type="ARBA" id="ARBA00022676"/>
    </source>
</evidence>
<feature type="transmembrane region" description="Helical" evidence="13">
    <location>
        <begin position="190"/>
        <end position="211"/>
    </location>
</feature>
<dbReference type="GO" id="GO:0051751">
    <property type="term" value="F:alpha-1,4-mannosyltransferase activity"/>
    <property type="evidence" value="ECO:0007669"/>
    <property type="project" value="InterPro"/>
</dbReference>
<evidence type="ECO:0000256" key="4">
    <source>
        <dbReference type="ARBA" id="ARBA00022502"/>
    </source>
</evidence>
<comment type="caution">
    <text evidence="13">Lacks conserved residue(s) required for the propagation of feature annotation.</text>
</comment>
<proteinExistence type="inferred from homology"/>
<dbReference type="InterPro" id="IPR007704">
    <property type="entry name" value="PIG-M"/>
</dbReference>
<dbReference type="PROSITE" id="PS51257">
    <property type="entry name" value="PROKAR_LIPOPROTEIN"/>
    <property type="match status" value="1"/>
</dbReference>
<dbReference type="GO" id="GO:1990529">
    <property type="term" value="C:glycosylphosphatidylinositol-mannosyltransferase I complex"/>
    <property type="evidence" value="ECO:0007669"/>
    <property type="project" value="TreeGrafter"/>
</dbReference>
<keyword evidence="7 13" id="KW-0812">Transmembrane</keyword>
<comment type="similarity">
    <text evidence="3 13">Belongs to the PIGM family.</text>
</comment>
<comment type="function">
    <text evidence="11 13">Catalytic subunit of the glycosylphosphatidylinositol-mannosyltransferase I complex which catalyzes the transfer of the first mannose, via an alpha-1,4 bond from a dolichol-phosphate-mannose (Dol-P-Man) to the glucosaminyl acyl phosphatidylinositol (GlcN-(acyl)PI) intermediate to generate alpha-D-Man-(1-&gt;4)-alpha-D-GlcN-(1-&gt;6)-(1-radyl,2-acyl-sn-glycero-3-phospho)-2-acyl-inositol and participates in the sixth step of the glycosylphosphatidylinositol-anchor biosynthesis.</text>
</comment>
<dbReference type="Proteomes" id="UP000694388">
    <property type="component" value="Unplaced"/>
</dbReference>
<dbReference type="AlphaFoldDB" id="A0A8C4RAT1"/>
<evidence type="ECO:0000256" key="12">
    <source>
        <dbReference type="ARBA" id="ARBA00093608"/>
    </source>
</evidence>
<dbReference type="PANTHER" id="PTHR12886:SF0">
    <property type="entry name" value="GPI MANNOSYLTRANSFERASE 1"/>
    <property type="match status" value="1"/>
</dbReference>
<evidence type="ECO:0000256" key="2">
    <source>
        <dbReference type="ARBA" id="ARBA00004687"/>
    </source>
</evidence>
<organism evidence="14 15">
    <name type="scientific">Eptatretus burgeri</name>
    <name type="common">Inshore hagfish</name>
    <dbReference type="NCBI Taxonomy" id="7764"/>
    <lineage>
        <taxon>Eukaryota</taxon>
        <taxon>Metazoa</taxon>
        <taxon>Chordata</taxon>
        <taxon>Craniata</taxon>
        <taxon>Vertebrata</taxon>
        <taxon>Cyclostomata</taxon>
        <taxon>Myxini</taxon>
        <taxon>Myxiniformes</taxon>
        <taxon>Myxinidae</taxon>
        <taxon>Eptatretinae</taxon>
        <taxon>Eptatretus</taxon>
    </lineage>
</organism>
<evidence type="ECO:0000256" key="10">
    <source>
        <dbReference type="ARBA" id="ARBA00023136"/>
    </source>
</evidence>
<comment type="pathway">
    <text evidence="2 13">Glycolipid biosynthesis; glycosylphosphatidylinositol-anchor biosynthesis.</text>
</comment>
<dbReference type="GO" id="GO:0005789">
    <property type="term" value="C:endoplasmic reticulum membrane"/>
    <property type="evidence" value="ECO:0007669"/>
    <property type="project" value="UniProtKB-SubCell"/>
</dbReference>
<evidence type="ECO:0000256" key="3">
    <source>
        <dbReference type="ARBA" id="ARBA00011071"/>
    </source>
</evidence>
<accession>A0A8C4RAT1</accession>
<keyword evidence="15" id="KW-1185">Reference proteome</keyword>
<evidence type="ECO:0000256" key="1">
    <source>
        <dbReference type="ARBA" id="ARBA00004477"/>
    </source>
</evidence>
<evidence type="ECO:0000313" key="14">
    <source>
        <dbReference type="Ensembl" id="ENSEBUP00000026660.1"/>
    </source>
</evidence>
<reference evidence="14" key="2">
    <citation type="submission" date="2025-09" db="UniProtKB">
        <authorList>
            <consortium name="Ensembl"/>
        </authorList>
    </citation>
    <scope>IDENTIFICATION</scope>
</reference>
<keyword evidence="9 13" id="KW-1133">Transmembrane helix</keyword>
<dbReference type="GeneTree" id="ENSGT00390000017728"/>
<dbReference type="EC" id="2.4.1.-" evidence="13"/>